<evidence type="ECO:0000313" key="1">
    <source>
        <dbReference type="EMBL" id="KER26042.1"/>
    </source>
</evidence>
<dbReference type="EMBL" id="KL596758">
    <property type="protein sequence ID" value="KER26042.1"/>
    <property type="molecule type" value="Genomic_DNA"/>
</dbReference>
<evidence type="ECO:0000313" key="2">
    <source>
        <dbReference type="Proteomes" id="UP000054324"/>
    </source>
</evidence>
<dbReference type="Proteomes" id="UP000054324">
    <property type="component" value="Unassembled WGS sequence"/>
</dbReference>
<dbReference type="CTD" id="20320799"/>
<accession>A0A074ZJT6</accession>
<protein>
    <submittedName>
        <fullName evidence="1">Uncharacterized protein</fullName>
    </submittedName>
</protein>
<sequence length="59" mass="7010">MEPNEINLHIGSITADTRETPVQCFPLVWTHRNNYARTVTRLFKREWCGYERILSSNDE</sequence>
<organism evidence="1 2">
    <name type="scientific">Opisthorchis viverrini</name>
    <name type="common">Southeast Asian liver fluke</name>
    <dbReference type="NCBI Taxonomy" id="6198"/>
    <lineage>
        <taxon>Eukaryota</taxon>
        <taxon>Metazoa</taxon>
        <taxon>Spiralia</taxon>
        <taxon>Lophotrochozoa</taxon>
        <taxon>Platyhelminthes</taxon>
        <taxon>Trematoda</taxon>
        <taxon>Digenea</taxon>
        <taxon>Opisthorchiida</taxon>
        <taxon>Opisthorchiata</taxon>
        <taxon>Opisthorchiidae</taxon>
        <taxon>Opisthorchis</taxon>
    </lineage>
</organism>
<dbReference type="GeneID" id="20320799"/>
<name>A0A074ZJT6_OPIVI</name>
<keyword evidence="2" id="KW-1185">Reference proteome</keyword>
<dbReference type="AlphaFoldDB" id="A0A074ZJT6"/>
<proteinExistence type="predicted"/>
<gene>
    <name evidence="1" type="ORF">T265_06620</name>
</gene>
<dbReference type="KEGG" id="ovi:T265_06620"/>
<reference evidence="1 2" key="1">
    <citation type="submission" date="2013-11" db="EMBL/GenBank/DDBJ databases">
        <title>Opisthorchis viverrini - life in the bile duct.</title>
        <authorList>
            <person name="Young N.D."/>
            <person name="Nagarajan N."/>
            <person name="Lin S.J."/>
            <person name="Korhonen P.K."/>
            <person name="Jex A.R."/>
            <person name="Hall R.S."/>
            <person name="Safavi-Hemami H."/>
            <person name="Kaewkong W."/>
            <person name="Bertrand D."/>
            <person name="Gao S."/>
            <person name="Seet Q."/>
            <person name="Wongkham S."/>
            <person name="Teh B.T."/>
            <person name="Wongkham C."/>
            <person name="Intapan P.M."/>
            <person name="Maleewong W."/>
            <person name="Yang X."/>
            <person name="Hu M."/>
            <person name="Wang Z."/>
            <person name="Hofmann A."/>
            <person name="Sternberg P.W."/>
            <person name="Tan P."/>
            <person name="Wang J."/>
            <person name="Gasser R.B."/>
        </authorList>
    </citation>
    <scope>NUCLEOTIDE SEQUENCE [LARGE SCALE GENOMIC DNA]</scope>
</reference>
<dbReference type="RefSeq" id="XP_009170197.1">
    <property type="nucleotide sequence ID" value="XM_009171933.1"/>
</dbReference>